<comment type="similarity">
    <text evidence="3 9">Belongs to the UTP25 family.</text>
</comment>
<feature type="compositionally biased region" description="Acidic residues" evidence="10">
    <location>
        <begin position="114"/>
        <end position="146"/>
    </location>
</feature>
<feature type="compositionally biased region" description="Basic and acidic residues" evidence="10">
    <location>
        <begin position="11"/>
        <end position="37"/>
    </location>
</feature>
<feature type="region of interest" description="Disordered" evidence="10">
    <location>
        <begin position="92"/>
        <end position="148"/>
    </location>
</feature>
<evidence type="ECO:0000256" key="9">
    <source>
        <dbReference type="RuleBase" id="RU365070"/>
    </source>
</evidence>
<dbReference type="GeneID" id="73472843"/>
<dbReference type="GO" id="GO:0019843">
    <property type="term" value="F:rRNA binding"/>
    <property type="evidence" value="ECO:0007669"/>
    <property type="project" value="TreeGrafter"/>
</dbReference>
<dbReference type="GO" id="GO:0034511">
    <property type="term" value="F:U3 snoRNA binding"/>
    <property type="evidence" value="ECO:0007669"/>
    <property type="project" value="InterPro"/>
</dbReference>
<evidence type="ECO:0000256" key="5">
    <source>
        <dbReference type="ARBA" id="ARBA00022517"/>
    </source>
</evidence>
<evidence type="ECO:0000256" key="7">
    <source>
        <dbReference type="ARBA" id="ARBA00023242"/>
    </source>
</evidence>
<keyword evidence="5 9" id="KW-0690">Ribosome biogenesis</keyword>
<protein>
    <recommendedName>
        <fullName evidence="4 9">U3 small nucleolar RNA-associated protein 25</fullName>
        <shortName evidence="9">U3 snoRNA-associated protein 25</shortName>
    </recommendedName>
</protein>
<feature type="region of interest" description="Disordered" evidence="10">
    <location>
        <begin position="1"/>
        <end position="80"/>
    </location>
</feature>
<keyword evidence="6 9" id="KW-0698">rRNA processing</keyword>
<gene>
    <name evidence="13" type="ORF">J8A68_006044</name>
</gene>
<reference evidence="13 14" key="1">
    <citation type="journal article" date="2021" name="DNA Res.">
        <title>Genome analysis of Candida subhashii reveals its hybrid nature and dual mitochondrial genome conformations.</title>
        <authorList>
            <person name="Mixao V."/>
            <person name="Hegedusova E."/>
            <person name="Saus E."/>
            <person name="Pryszcz L.P."/>
            <person name="Cillingova A."/>
            <person name="Nosek J."/>
            <person name="Gabaldon T."/>
        </authorList>
    </citation>
    <scope>NUCLEOTIDE SEQUENCE [LARGE SCALE GENOMIC DNA]</scope>
    <source>
        <strain evidence="13 14">CBS 10753</strain>
    </source>
</reference>
<evidence type="ECO:0000256" key="4">
    <source>
        <dbReference type="ARBA" id="ARBA00015422"/>
    </source>
</evidence>
<sequence length="714" mass="82852">MTAQTKRKRSHGSEKRSTSSKEYKKPKNKHGRSELRTVTRTAARKGLVDEEDMKLSKEGLSDEGIQEEDSRPIKDDGEGNDDVAYKALLTLLKSDHKENKGKKSKDASEQLDQGSEEEDDIAGINIDEDKEDEEGNEMGFSSDDEDVVKSLSDDPYEVHFNQPSDEYMTQQEKLVIQENGKWMTSKRSIPDNLLLSALASIPPGSPIDPPLLDKQHLLEYSLKKRVLDAYESEFSNELTALESTIINPIMNYQDVIYQYKNFKNSSYRKLYSLHALNHIYKTRDRIIKNTSKLHSFRESNESTDEPEFRDQGFTRPKVLILLPTRNACYEIVELLIKLSGTEQQENKKKFMSQFFAKAEPPSYKPDDFIDSFKGNNSDFFCIGLKFTRKTLKLYSSFYASDIIIASPIGLSMILENPDKSKRQYDFLSSIEVLIVDKSNQIEMQNWDHVNTVMKYLNKIPKEFHDADFSRIRMWSINDQAKLLRQTLVFCEYLTPNINHLFTKSLNLSGKVKFRPIITQETSIMNSIGLKIKQIFQRFDSPSPSQDPDSRFKFFINTILPSLMKSSSYEDGIMIFIPSYFDYLRIKTYLKQSTKFNFGSIDEYTSQSKLTRIRHEFVNSKIKLLLYTERLHYFRRFEIGGVKTLIMYGVPSNPIFYKELVQFIGKCIYKQQCDLDLALVKIMYSKWDAVSLERIVGNERTPILCNSVNELYEFR</sequence>
<organism evidence="13 14">
    <name type="scientific">[Candida] subhashii</name>
    <dbReference type="NCBI Taxonomy" id="561895"/>
    <lineage>
        <taxon>Eukaryota</taxon>
        <taxon>Fungi</taxon>
        <taxon>Dikarya</taxon>
        <taxon>Ascomycota</taxon>
        <taxon>Saccharomycotina</taxon>
        <taxon>Pichiomycetes</taxon>
        <taxon>Debaryomycetaceae</taxon>
        <taxon>Spathaspora</taxon>
    </lineage>
</organism>
<evidence type="ECO:0000256" key="10">
    <source>
        <dbReference type="SAM" id="MobiDB-lite"/>
    </source>
</evidence>
<evidence type="ECO:0000256" key="2">
    <source>
        <dbReference type="ARBA" id="ARBA00004604"/>
    </source>
</evidence>
<evidence type="ECO:0000256" key="6">
    <source>
        <dbReference type="ARBA" id="ARBA00022552"/>
    </source>
</evidence>
<dbReference type="Pfam" id="PF06862">
    <property type="entry name" value="Utp25_C"/>
    <property type="match status" value="1"/>
</dbReference>
<dbReference type="PANTHER" id="PTHR12933:SF0">
    <property type="entry name" value="U3 SMALL NUCLEOLAR RNA-ASSOCIATED PROTEIN 25 HOMOLOG"/>
    <property type="match status" value="1"/>
</dbReference>
<dbReference type="InterPro" id="IPR053939">
    <property type="entry name" value="UTP25_C"/>
</dbReference>
<proteinExistence type="inferred from homology"/>
<comment type="function">
    <text evidence="1 9">DEAD-box RNA helicase-like protein required for pre-18S rRNA processing, specifically at sites A0, A1, and A2.</text>
</comment>
<comment type="caution">
    <text evidence="13">The sequence shown here is derived from an EMBL/GenBank/DDBJ whole genome shotgun (WGS) entry which is preliminary data.</text>
</comment>
<dbReference type="FunFam" id="3.40.50.300:FF:001559">
    <property type="entry name" value="U3 small nucleolar RNA-associated protein 25"/>
    <property type="match status" value="1"/>
</dbReference>
<accession>A0A8J5QDF5</accession>
<name>A0A8J5QDF5_9ASCO</name>
<dbReference type="AlphaFoldDB" id="A0A8J5QDF5"/>
<comment type="subcellular location">
    <subcellularLocation>
        <location evidence="2 9">Nucleus</location>
        <location evidence="2 9">Nucleolus</location>
    </subcellularLocation>
</comment>
<dbReference type="GO" id="GO:0000462">
    <property type="term" value="P:maturation of SSU-rRNA from tricistronic rRNA transcript (SSU-rRNA, 5.8S rRNA, LSU-rRNA)"/>
    <property type="evidence" value="ECO:0007669"/>
    <property type="project" value="TreeGrafter"/>
</dbReference>
<feature type="domain" description="UTP25 NTP hydrolase-like" evidence="12">
    <location>
        <begin position="252"/>
        <end position="511"/>
    </location>
</feature>
<evidence type="ECO:0000256" key="1">
    <source>
        <dbReference type="ARBA" id="ARBA00002883"/>
    </source>
</evidence>
<evidence type="ECO:0000259" key="12">
    <source>
        <dbReference type="Pfam" id="PF22916"/>
    </source>
</evidence>
<dbReference type="PANTHER" id="PTHR12933">
    <property type="entry name" value="ORF PROTEIN-RELATED"/>
    <property type="match status" value="1"/>
</dbReference>
<dbReference type="OrthoDB" id="10264378at2759"/>
<keyword evidence="8 9" id="KW-0687">Ribonucleoprotein</keyword>
<keyword evidence="7 9" id="KW-0539">Nucleus</keyword>
<evidence type="ECO:0000256" key="3">
    <source>
        <dbReference type="ARBA" id="ARBA00009223"/>
    </source>
</evidence>
<evidence type="ECO:0000259" key="11">
    <source>
        <dbReference type="Pfam" id="PF06862"/>
    </source>
</evidence>
<evidence type="ECO:0000313" key="14">
    <source>
        <dbReference type="Proteomes" id="UP000694255"/>
    </source>
</evidence>
<dbReference type="GO" id="GO:0032040">
    <property type="term" value="C:small-subunit processome"/>
    <property type="evidence" value="ECO:0007669"/>
    <property type="project" value="TreeGrafter"/>
</dbReference>
<feature type="compositionally biased region" description="Basic residues" evidence="10">
    <location>
        <begin position="1"/>
        <end position="10"/>
    </location>
</feature>
<dbReference type="RefSeq" id="XP_049260678.1">
    <property type="nucleotide sequence ID" value="XM_049410176.1"/>
</dbReference>
<dbReference type="Pfam" id="PF22916">
    <property type="entry name" value="UTP25_NTPase-like"/>
    <property type="match status" value="1"/>
</dbReference>
<dbReference type="Proteomes" id="UP000694255">
    <property type="component" value="Unassembled WGS sequence"/>
</dbReference>
<feature type="domain" description="UTP25 C-terminal" evidence="11">
    <location>
        <begin position="524"/>
        <end position="713"/>
    </location>
</feature>
<evidence type="ECO:0000313" key="13">
    <source>
        <dbReference type="EMBL" id="KAG7660444.1"/>
    </source>
</evidence>
<comment type="subunit">
    <text evidence="9">Component of the ribosomal small subunit (SSU) processome composed of at least 40 protein subunits and snoRNA U3.</text>
</comment>
<keyword evidence="14" id="KW-1185">Reference proteome</keyword>
<feature type="compositionally biased region" description="Basic and acidic residues" evidence="10">
    <location>
        <begin position="68"/>
        <end position="77"/>
    </location>
</feature>
<dbReference type="InterPro" id="IPR053940">
    <property type="entry name" value="UTP25_NTPase-like"/>
</dbReference>
<dbReference type="EMBL" id="JAGSYN010000303">
    <property type="protein sequence ID" value="KAG7660444.1"/>
    <property type="molecule type" value="Genomic_DNA"/>
</dbReference>
<evidence type="ECO:0000256" key="8">
    <source>
        <dbReference type="ARBA" id="ARBA00023274"/>
    </source>
</evidence>
<dbReference type="InterPro" id="IPR010678">
    <property type="entry name" value="UTP25"/>
</dbReference>